<reference evidence="2 3" key="1">
    <citation type="journal article" date="2019" name="mSystems">
        <title>Life at home and on the roam: Genomic adaptions reflect the dual lifestyle of an intracellular, facultative symbiont.</title>
        <authorList>
            <person name="Burgsdorf I."/>
        </authorList>
    </citation>
    <scope>NUCLEOTIDE SEQUENCE [LARGE SCALE GENOMIC DNA]</scope>
    <source>
        <strain evidence="2">277cV</strain>
    </source>
</reference>
<gene>
    <name evidence="2" type="ORF">ERJ67_09510</name>
</gene>
<protein>
    <submittedName>
        <fullName evidence="2">Uncharacterized protein</fullName>
    </submittedName>
</protein>
<organism evidence="2 3">
    <name type="scientific">Aphanocapsa feldmannii 277cV</name>
    <dbReference type="NCBI Taxonomy" id="2507553"/>
    <lineage>
        <taxon>Bacteria</taxon>
        <taxon>Bacillati</taxon>
        <taxon>Cyanobacteriota</taxon>
        <taxon>Cyanophyceae</taxon>
        <taxon>Oscillatoriophycideae</taxon>
        <taxon>Chroococcales</taxon>
        <taxon>Microcystaceae</taxon>
        <taxon>Aphanocapsa</taxon>
    </lineage>
</organism>
<name>A0A524RLI3_9CHRO</name>
<evidence type="ECO:0000256" key="1">
    <source>
        <dbReference type="SAM" id="SignalP"/>
    </source>
</evidence>
<keyword evidence="1" id="KW-0732">Signal</keyword>
<feature type="chain" id="PRO_5021864484" evidence="1">
    <location>
        <begin position="28"/>
        <end position="194"/>
    </location>
</feature>
<accession>A0A524RLI3</accession>
<dbReference type="AlphaFoldDB" id="A0A524RLI3"/>
<comment type="caution">
    <text evidence="2">The sequence shown here is derived from an EMBL/GenBank/DDBJ whole genome shotgun (WGS) entry which is preliminary data.</text>
</comment>
<feature type="signal peptide" evidence="1">
    <location>
        <begin position="1"/>
        <end position="27"/>
    </location>
</feature>
<evidence type="ECO:0000313" key="2">
    <source>
        <dbReference type="EMBL" id="TGG90927.1"/>
    </source>
</evidence>
<dbReference type="EMBL" id="SRMO01000084">
    <property type="protein sequence ID" value="TGG90927.1"/>
    <property type="molecule type" value="Genomic_DNA"/>
</dbReference>
<proteinExistence type="predicted"/>
<dbReference type="Proteomes" id="UP000317990">
    <property type="component" value="Unassembled WGS sequence"/>
</dbReference>
<evidence type="ECO:0000313" key="3">
    <source>
        <dbReference type="Proteomes" id="UP000317990"/>
    </source>
</evidence>
<sequence length="194" mass="21074">MKWNAVHAISAVLAPALIAALAVQVHAGSCEGSNRIDHDAADCLDADWDNSTNWLSHGKVWARSQCSDSGTVVAKVDIKNAKDKTWHLNDDSKRSSGTGIYNVRNVYCCADLSDLCNKSDIHTQACVDQFEKSSAASTCRNTYAGVNSNNRQCDIHSECQLINGYDYTNTSIAVKFSETETLVNCKGYLKVGSC</sequence>